<organism evidence="9 10">
    <name type="scientific">Nitrincola tibetensis</name>
    <dbReference type="NCBI Taxonomy" id="2219697"/>
    <lineage>
        <taxon>Bacteria</taxon>
        <taxon>Pseudomonadati</taxon>
        <taxon>Pseudomonadota</taxon>
        <taxon>Gammaproteobacteria</taxon>
        <taxon>Oceanospirillales</taxon>
        <taxon>Oceanospirillaceae</taxon>
        <taxon>Nitrincola</taxon>
    </lineage>
</organism>
<evidence type="ECO:0000256" key="3">
    <source>
        <dbReference type="ARBA" id="ARBA00012784"/>
    </source>
</evidence>
<dbReference type="GO" id="GO:0043103">
    <property type="term" value="P:hypoxanthine salvage"/>
    <property type="evidence" value="ECO:0007669"/>
    <property type="project" value="TreeGrafter"/>
</dbReference>
<evidence type="ECO:0000313" key="9">
    <source>
        <dbReference type="EMBL" id="RAU17616.1"/>
    </source>
</evidence>
<dbReference type="PANTHER" id="PTHR11409">
    <property type="entry name" value="ADENOSINE DEAMINASE"/>
    <property type="match status" value="1"/>
</dbReference>
<keyword evidence="5" id="KW-0378">Hydrolase</keyword>
<dbReference type="InterPro" id="IPR001365">
    <property type="entry name" value="A_deaminase_dom"/>
</dbReference>
<comment type="caution">
    <text evidence="9">The sequence shown here is derived from an EMBL/GenBank/DDBJ whole genome shotgun (WGS) entry which is preliminary data.</text>
</comment>
<evidence type="ECO:0000256" key="6">
    <source>
        <dbReference type="ARBA" id="ARBA00022833"/>
    </source>
</evidence>
<feature type="domain" description="CRISPR system ring nuclease SSO2081-like" evidence="8">
    <location>
        <begin position="64"/>
        <end position="172"/>
    </location>
</feature>
<dbReference type="InterPro" id="IPR006330">
    <property type="entry name" value="Ado/ade_deaminase"/>
</dbReference>
<sequence>MKQNININTDDKKNSPSILVATLGATWQVIPEIFAALDPDKCNLYKEHDTPECFHNIQQLSDTYSIDELWIITSQSKNTQKGIEQIQLWCSGLKKPVSLRVLIAAETDQVTSAKELDHIRELIFRSVLKATEIGNVICSLAGGRKTMSADLQRAASIFGTQGLLHIVAPEPLPDSLKCNDYIFWNRPLTPEDAKLLLPAWIGRYNRREILDTYWNNLPPIHSKRFPLSLSNTELNYFHTDSISLVDEVSERERDAQKLLGNYLAFLAESERHENWRHLYRLPPRLIEDLRTTSLDERFKPLIQAIPKAELHCHLGGIPDLDTQIKIGHAIWKGMTKQEQSYALETIYPLMQKKSIWDWNWPSTYIPRNLAPIDRSKISAALLVNVDRSDLELNLFDVTQPRVGLIHQTKGFSAYERPGELTGSAVLGHPLAIPCYIQAINDYVDNENIAYLELRGSPHKYSNAPIGWLKAFRDQLKDSDTRMFRFIWILDRRASNTKEIINEAMSAFADEALRNFIVGFDLAGDESQSSPHELASAFLPIFEACIPVTIHAGEGQTPENIWQAAYNLNADRIGHGLTLAEKPSLLTRFRNKGICLELCPTSNIEVIGFYDPLNSNTSSYSKYPLKSLWDQGISLTINTDNPGISNSGLSDEYLLASRLSGGISLWDTLAIIKQGYVHSMIDTALREVVLKRYDKEIFDIISNYKTTRKFE</sequence>
<dbReference type="InterPro" id="IPR019092">
    <property type="entry name" value="SSO2081-like_dom"/>
</dbReference>
<gene>
    <name evidence="9" type="ORF">DN062_11445</name>
</gene>
<name>A0A364NKK1_9GAMM</name>
<dbReference type="PANTHER" id="PTHR11409:SF43">
    <property type="entry name" value="ADENOSINE DEAMINASE"/>
    <property type="match status" value="1"/>
</dbReference>
<evidence type="ECO:0000256" key="2">
    <source>
        <dbReference type="ARBA" id="ARBA00006676"/>
    </source>
</evidence>
<feature type="domain" description="Adenosine deaminase" evidence="7">
    <location>
        <begin position="423"/>
        <end position="685"/>
    </location>
</feature>
<dbReference type="GO" id="GO:0004000">
    <property type="term" value="F:adenosine deaminase activity"/>
    <property type="evidence" value="ECO:0007669"/>
    <property type="project" value="TreeGrafter"/>
</dbReference>
<dbReference type="Pfam" id="PF00962">
    <property type="entry name" value="A_deaminase"/>
    <property type="match status" value="1"/>
</dbReference>
<dbReference type="SUPFAM" id="SSF51556">
    <property type="entry name" value="Metallo-dependent hydrolases"/>
    <property type="match status" value="1"/>
</dbReference>
<evidence type="ECO:0000313" key="10">
    <source>
        <dbReference type="Proteomes" id="UP000250744"/>
    </source>
</evidence>
<dbReference type="Proteomes" id="UP000250744">
    <property type="component" value="Unassembled WGS sequence"/>
</dbReference>
<keyword evidence="4" id="KW-0479">Metal-binding</keyword>
<dbReference type="GO" id="GO:0005829">
    <property type="term" value="C:cytosol"/>
    <property type="evidence" value="ECO:0007669"/>
    <property type="project" value="TreeGrafter"/>
</dbReference>
<dbReference type="Gene3D" id="3.20.20.140">
    <property type="entry name" value="Metal-dependent hydrolases"/>
    <property type="match status" value="1"/>
</dbReference>
<reference evidence="9 10" key="1">
    <citation type="submission" date="2018-06" db="EMBL/GenBank/DDBJ databases">
        <title>Nitrincola tibetense sp. nov., isolated from Lake XuguoCo on Tibetan Plateau.</title>
        <authorList>
            <person name="Xing P."/>
        </authorList>
    </citation>
    <scope>NUCLEOTIDE SEQUENCE [LARGE SCALE GENOMIC DNA]</scope>
    <source>
        <strain evidence="10">xg18</strain>
    </source>
</reference>
<evidence type="ECO:0000256" key="1">
    <source>
        <dbReference type="ARBA" id="ARBA00001947"/>
    </source>
</evidence>
<evidence type="ECO:0000259" key="7">
    <source>
        <dbReference type="Pfam" id="PF00962"/>
    </source>
</evidence>
<evidence type="ECO:0000259" key="8">
    <source>
        <dbReference type="Pfam" id="PF09623"/>
    </source>
</evidence>
<dbReference type="GO" id="GO:0006154">
    <property type="term" value="P:adenosine catabolic process"/>
    <property type="evidence" value="ECO:0007669"/>
    <property type="project" value="TreeGrafter"/>
</dbReference>
<comment type="similarity">
    <text evidence="2">Belongs to the metallo-dependent hydrolases superfamily. Adenosine and AMP deaminases family.</text>
</comment>
<dbReference type="EMBL" id="QKRX01000008">
    <property type="protein sequence ID" value="RAU17616.1"/>
    <property type="molecule type" value="Genomic_DNA"/>
</dbReference>
<proteinExistence type="inferred from homology"/>
<evidence type="ECO:0000256" key="4">
    <source>
        <dbReference type="ARBA" id="ARBA00022723"/>
    </source>
</evidence>
<dbReference type="EC" id="3.5.4.4" evidence="3"/>
<dbReference type="Pfam" id="PF09623">
    <property type="entry name" value="Cas_NE0113"/>
    <property type="match status" value="1"/>
</dbReference>
<dbReference type="RefSeq" id="WP_112159467.1">
    <property type="nucleotide sequence ID" value="NZ_QKRX01000008.1"/>
</dbReference>
<keyword evidence="10" id="KW-1185">Reference proteome</keyword>
<keyword evidence="6" id="KW-0862">Zinc</keyword>
<accession>A0A364NKK1</accession>
<comment type="cofactor">
    <cofactor evidence="1">
        <name>Zn(2+)</name>
        <dbReference type="ChEBI" id="CHEBI:29105"/>
    </cofactor>
</comment>
<dbReference type="AlphaFoldDB" id="A0A364NKK1"/>
<dbReference type="InterPro" id="IPR032466">
    <property type="entry name" value="Metal_Hydrolase"/>
</dbReference>
<dbReference type="GO" id="GO:0046872">
    <property type="term" value="F:metal ion binding"/>
    <property type="evidence" value="ECO:0007669"/>
    <property type="project" value="UniProtKB-KW"/>
</dbReference>
<dbReference type="OrthoDB" id="105475at2"/>
<protein>
    <recommendedName>
        <fullName evidence="3">adenosine deaminase</fullName>
        <ecNumber evidence="3">3.5.4.4</ecNumber>
    </recommendedName>
</protein>
<dbReference type="GO" id="GO:0046103">
    <property type="term" value="P:inosine biosynthetic process"/>
    <property type="evidence" value="ECO:0007669"/>
    <property type="project" value="TreeGrafter"/>
</dbReference>
<evidence type="ECO:0000256" key="5">
    <source>
        <dbReference type="ARBA" id="ARBA00022801"/>
    </source>
</evidence>